<keyword evidence="2" id="KW-1185">Reference proteome</keyword>
<sequence length="127" mass="13244">MIAVAIVAILAAIALPAYSSYLQRSRRAEVQSFMQDVIARQQHYLVDRRAYSDSITNAPAAGGLGMTVPSSVAAVYTLTMTTDNTVKPMTVSLSAAPKSGTAQASDSCGTLVITQAGDKSADKAGCW</sequence>
<evidence type="ECO:0000313" key="1">
    <source>
        <dbReference type="EMBL" id="MBB5203617.1"/>
    </source>
</evidence>
<dbReference type="Pfam" id="PF16732">
    <property type="entry name" value="ComP_DUS"/>
    <property type="match status" value="1"/>
</dbReference>
<accession>A0A840RY39</accession>
<dbReference type="SUPFAM" id="SSF54523">
    <property type="entry name" value="Pili subunits"/>
    <property type="match status" value="1"/>
</dbReference>
<dbReference type="AlphaFoldDB" id="A0A840RY39"/>
<comment type="caution">
    <text evidence="1">The sequence shown here is derived from an EMBL/GenBank/DDBJ whole genome shotgun (WGS) entry which is preliminary data.</text>
</comment>
<dbReference type="EMBL" id="JACHHO010000001">
    <property type="protein sequence ID" value="MBB5203617.1"/>
    <property type="molecule type" value="Genomic_DNA"/>
</dbReference>
<gene>
    <name evidence="1" type="ORF">HNQ51_000910</name>
</gene>
<organism evidence="1 2">
    <name type="scientific">Inhella inkyongensis</name>
    <dbReference type="NCBI Taxonomy" id="392593"/>
    <lineage>
        <taxon>Bacteria</taxon>
        <taxon>Pseudomonadati</taxon>
        <taxon>Pseudomonadota</taxon>
        <taxon>Betaproteobacteria</taxon>
        <taxon>Burkholderiales</taxon>
        <taxon>Sphaerotilaceae</taxon>
        <taxon>Inhella</taxon>
    </lineage>
</organism>
<dbReference type="Gene3D" id="3.30.700.10">
    <property type="entry name" value="Glycoprotein, Type 4 Pilin"/>
    <property type="match status" value="1"/>
</dbReference>
<dbReference type="InterPro" id="IPR045584">
    <property type="entry name" value="Pilin-like"/>
</dbReference>
<evidence type="ECO:0000313" key="2">
    <source>
        <dbReference type="Proteomes" id="UP000554837"/>
    </source>
</evidence>
<dbReference type="GO" id="GO:0043683">
    <property type="term" value="P:type IV pilus assembly"/>
    <property type="evidence" value="ECO:0007669"/>
    <property type="project" value="InterPro"/>
</dbReference>
<dbReference type="OrthoDB" id="8592370at2"/>
<protein>
    <submittedName>
        <fullName evidence="1">Type IV pilus assembly protein PilE</fullName>
    </submittedName>
</protein>
<dbReference type="Proteomes" id="UP000554837">
    <property type="component" value="Unassembled WGS sequence"/>
</dbReference>
<name>A0A840RY39_9BURK</name>
<proteinExistence type="predicted"/>
<dbReference type="InterPro" id="IPR031982">
    <property type="entry name" value="PilE-like"/>
</dbReference>
<reference evidence="1 2" key="1">
    <citation type="submission" date="2020-08" db="EMBL/GenBank/DDBJ databases">
        <title>Genomic Encyclopedia of Type Strains, Phase IV (KMG-IV): sequencing the most valuable type-strain genomes for metagenomic binning, comparative biology and taxonomic classification.</title>
        <authorList>
            <person name="Goeker M."/>
        </authorList>
    </citation>
    <scope>NUCLEOTIDE SEQUENCE [LARGE SCALE GENOMIC DNA]</scope>
    <source>
        <strain evidence="1 2">DSM 23958</strain>
    </source>
</reference>